<keyword evidence="2" id="KW-1185">Reference proteome</keyword>
<reference evidence="1 2" key="1">
    <citation type="submission" date="2024-02" db="EMBL/GenBank/DDBJ databases">
        <authorList>
            <person name="Chen Y."/>
            <person name="Shah S."/>
            <person name="Dougan E. K."/>
            <person name="Thang M."/>
            <person name="Chan C."/>
        </authorList>
    </citation>
    <scope>NUCLEOTIDE SEQUENCE [LARGE SCALE GENOMIC DNA]</scope>
</reference>
<dbReference type="Proteomes" id="UP001642484">
    <property type="component" value="Unassembled WGS sequence"/>
</dbReference>
<evidence type="ECO:0000313" key="1">
    <source>
        <dbReference type="EMBL" id="CAK9010106.1"/>
    </source>
</evidence>
<sequence>MRFDAQTAPIADLLGTQKGARCALHCPLDVAPPRAAVVAAVPMGAAMKPPKTLSHLEPKRRCQTHGHDQGLKVRETKLSVLLESDEFMRLAWLWQCCDPGI</sequence>
<dbReference type="EMBL" id="CAXAMN010004570">
    <property type="protein sequence ID" value="CAK9010106.1"/>
    <property type="molecule type" value="Genomic_DNA"/>
</dbReference>
<evidence type="ECO:0000313" key="2">
    <source>
        <dbReference type="Proteomes" id="UP001642484"/>
    </source>
</evidence>
<comment type="caution">
    <text evidence="1">The sequence shown here is derived from an EMBL/GenBank/DDBJ whole genome shotgun (WGS) entry which is preliminary data.</text>
</comment>
<gene>
    <name evidence="1" type="ORF">CCMP2556_LOCUS9952</name>
</gene>
<organism evidence="1 2">
    <name type="scientific">Durusdinium trenchii</name>
    <dbReference type="NCBI Taxonomy" id="1381693"/>
    <lineage>
        <taxon>Eukaryota</taxon>
        <taxon>Sar</taxon>
        <taxon>Alveolata</taxon>
        <taxon>Dinophyceae</taxon>
        <taxon>Suessiales</taxon>
        <taxon>Symbiodiniaceae</taxon>
        <taxon>Durusdinium</taxon>
    </lineage>
</organism>
<protein>
    <submittedName>
        <fullName evidence="1">Uncharacterized protein</fullName>
    </submittedName>
</protein>
<name>A0ABP0J6X0_9DINO</name>
<accession>A0ABP0J6X0</accession>
<proteinExistence type="predicted"/>